<feature type="compositionally biased region" description="Polar residues" evidence="1">
    <location>
        <begin position="1"/>
        <end position="14"/>
    </location>
</feature>
<keyword evidence="3" id="KW-1185">Reference proteome</keyword>
<dbReference type="EMBL" id="WHUW01000184">
    <property type="protein sequence ID" value="KAF8419046.1"/>
    <property type="molecule type" value="Genomic_DNA"/>
</dbReference>
<sequence>MESGENRSGVQATSKHVPPDLALLPPPRSVRCNQGAPLSFSRYNQHLQAQSTPPSAHHWHSVGPSPPPVS</sequence>
<accession>A0AAD4G6L5</accession>
<dbReference type="Proteomes" id="UP001194468">
    <property type="component" value="Unassembled WGS sequence"/>
</dbReference>
<gene>
    <name evidence="2" type="ORF">L210DRAFT_3577806</name>
</gene>
<name>A0AAD4G6L5_BOLED</name>
<feature type="region of interest" description="Disordered" evidence="1">
    <location>
        <begin position="1"/>
        <end position="70"/>
    </location>
</feature>
<proteinExistence type="predicted"/>
<organism evidence="2 3">
    <name type="scientific">Boletus edulis BED1</name>
    <dbReference type="NCBI Taxonomy" id="1328754"/>
    <lineage>
        <taxon>Eukaryota</taxon>
        <taxon>Fungi</taxon>
        <taxon>Dikarya</taxon>
        <taxon>Basidiomycota</taxon>
        <taxon>Agaricomycotina</taxon>
        <taxon>Agaricomycetes</taxon>
        <taxon>Agaricomycetidae</taxon>
        <taxon>Boletales</taxon>
        <taxon>Boletineae</taxon>
        <taxon>Boletaceae</taxon>
        <taxon>Boletoideae</taxon>
        <taxon>Boletus</taxon>
    </lineage>
</organism>
<reference evidence="2" key="2">
    <citation type="journal article" date="2020" name="Nat. Commun.">
        <title>Large-scale genome sequencing of mycorrhizal fungi provides insights into the early evolution of symbiotic traits.</title>
        <authorList>
            <person name="Miyauchi S."/>
            <person name="Kiss E."/>
            <person name="Kuo A."/>
            <person name="Drula E."/>
            <person name="Kohler A."/>
            <person name="Sanchez-Garcia M."/>
            <person name="Morin E."/>
            <person name="Andreopoulos B."/>
            <person name="Barry K.W."/>
            <person name="Bonito G."/>
            <person name="Buee M."/>
            <person name="Carver A."/>
            <person name="Chen C."/>
            <person name="Cichocki N."/>
            <person name="Clum A."/>
            <person name="Culley D."/>
            <person name="Crous P.W."/>
            <person name="Fauchery L."/>
            <person name="Girlanda M."/>
            <person name="Hayes R.D."/>
            <person name="Keri Z."/>
            <person name="LaButti K."/>
            <person name="Lipzen A."/>
            <person name="Lombard V."/>
            <person name="Magnuson J."/>
            <person name="Maillard F."/>
            <person name="Murat C."/>
            <person name="Nolan M."/>
            <person name="Ohm R.A."/>
            <person name="Pangilinan J."/>
            <person name="Pereira M.F."/>
            <person name="Perotto S."/>
            <person name="Peter M."/>
            <person name="Pfister S."/>
            <person name="Riley R."/>
            <person name="Sitrit Y."/>
            <person name="Stielow J.B."/>
            <person name="Szollosi G."/>
            <person name="Zifcakova L."/>
            <person name="Stursova M."/>
            <person name="Spatafora J.W."/>
            <person name="Tedersoo L."/>
            <person name="Vaario L.M."/>
            <person name="Yamada A."/>
            <person name="Yan M."/>
            <person name="Wang P."/>
            <person name="Xu J."/>
            <person name="Bruns T."/>
            <person name="Baldrian P."/>
            <person name="Vilgalys R."/>
            <person name="Dunand C."/>
            <person name="Henrissat B."/>
            <person name="Grigoriev I.V."/>
            <person name="Hibbett D."/>
            <person name="Nagy L.G."/>
            <person name="Martin F.M."/>
        </authorList>
    </citation>
    <scope>NUCLEOTIDE SEQUENCE</scope>
    <source>
        <strain evidence="2">BED1</strain>
    </source>
</reference>
<evidence type="ECO:0000313" key="2">
    <source>
        <dbReference type="EMBL" id="KAF8419046.1"/>
    </source>
</evidence>
<dbReference type="AlphaFoldDB" id="A0AAD4G6L5"/>
<reference evidence="2" key="1">
    <citation type="submission" date="2019-10" db="EMBL/GenBank/DDBJ databases">
        <authorList>
            <consortium name="DOE Joint Genome Institute"/>
            <person name="Kuo A."/>
            <person name="Miyauchi S."/>
            <person name="Kiss E."/>
            <person name="Drula E."/>
            <person name="Kohler A."/>
            <person name="Sanchez-Garcia M."/>
            <person name="Andreopoulos B."/>
            <person name="Barry K.W."/>
            <person name="Bonito G."/>
            <person name="Buee M."/>
            <person name="Carver A."/>
            <person name="Chen C."/>
            <person name="Cichocki N."/>
            <person name="Clum A."/>
            <person name="Culley D."/>
            <person name="Crous P.W."/>
            <person name="Fauchery L."/>
            <person name="Girlanda M."/>
            <person name="Hayes R."/>
            <person name="Keri Z."/>
            <person name="LaButti K."/>
            <person name="Lipzen A."/>
            <person name="Lombard V."/>
            <person name="Magnuson J."/>
            <person name="Maillard F."/>
            <person name="Morin E."/>
            <person name="Murat C."/>
            <person name="Nolan M."/>
            <person name="Ohm R."/>
            <person name="Pangilinan J."/>
            <person name="Pereira M."/>
            <person name="Perotto S."/>
            <person name="Peter M."/>
            <person name="Riley R."/>
            <person name="Sitrit Y."/>
            <person name="Stielow B."/>
            <person name="Szollosi G."/>
            <person name="Zifcakova L."/>
            <person name="Stursova M."/>
            <person name="Spatafora J.W."/>
            <person name="Tedersoo L."/>
            <person name="Vaario L.-M."/>
            <person name="Yamada A."/>
            <person name="Yan M."/>
            <person name="Wang P."/>
            <person name="Xu J."/>
            <person name="Bruns T."/>
            <person name="Baldrian P."/>
            <person name="Vilgalys R."/>
            <person name="Henrissat B."/>
            <person name="Grigoriev I.V."/>
            <person name="Hibbett D."/>
            <person name="Nagy L.G."/>
            <person name="Martin F.M."/>
        </authorList>
    </citation>
    <scope>NUCLEOTIDE SEQUENCE</scope>
    <source>
        <strain evidence="2">BED1</strain>
    </source>
</reference>
<comment type="caution">
    <text evidence="2">The sequence shown here is derived from an EMBL/GenBank/DDBJ whole genome shotgun (WGS) entry which is preliminary data.</text>
</comment>
<protein>
    <submittedName>
        <fullName evidence="2">Uncharacterized protein</fullName>
    </submittedName>
</protein>
<evidence type="ECO:0000256" key="1">
    <source>
        <dbReference type="SAM" id="MobiDB-lite"/>
    </source>
</evidence>
<feature type="compositionally biased region" description="Polar residues" evidence="1">
    <location>
        <begin position="41"/>
        <end position="54"/>
    </location>
</feature>
<evidence type="ECO:0000313" key="3">
    <source>
        <dbReference type="Proteomes" id="UP001194468"/>
    </source>
</evidence>